<dbReference type="Proteomes" id="UP000225740">
    <property type="component" value="Unassembled WGS sequence"/>
</dbReference>
<name>A0A2G1W271_9BACT</name>
<evidence type="ECO:0000313" key="3">
    <source>
        <dbReference type="Proteomes" id="UP000225740"/>
    </source>
</evidence>
<keyword evidence="1" id="KW-0732">Signal</keyword>
<dbReference type="OrthoDB" id="270719at2"/>
<comment type="caution">
    <text evidence="2">The sequence shown here is derived from an EMBL/GenBank/DDBJ whole genome shotgun (WGS) entry which is preliminary data.</text>
</comment>
<dbReference type="PROSITE" id="PS51257">
    <property type="entry name" value="PROKAR_LIPOPROTEIN"/>
    <property type="match status" value="1"/>
</dbReference>
<evidence type="ECO:0000313" key="2">
    <source>
        <dbReference type="EMBL" id="PHQ33123.1"/>
    </source>
</evidence>
<protein>
    <recommendedName>
        <fullName evidence="4">VWFA domain-containing protein</fullName>
    </recommendedName>
</protein>
<keyword evidence="3" id="KW-1185">Reference proteome</keyword>
<reference evidence="2 3" key="1">
    <citation type="submission" date="2017-06" db="EMBL/GenBank/DDBJ databases">
        <title>Description of Rhodopirellula bahusiensis sp. nov.</title>
        <authorList>
            <person name="Kizina J."/>
            <person name="Harder J."/>
        </authorList>
    </citation>
    <scope>NUCLEOTIDE SEQUENCE [LARGE SCALE GENOMIC DNA]</scope>
    <source>
        <strain evidence="2 3">SWK21</strain>
    </source>
</reference>
<dbReference type="GeneID" id="90610637"/>
<accession>A0A2G1W271</accession>
<dbReference type="RefSeq" id="WP_099262789.1">
    <property type="nucleotide sequence ID" value="NZ_NIZW01000019.1"/>
</dbReference>
<evidence type="ECO:0000256" key="1">
    <source>
        <dbReference type="SAM" id="SignalP"/>
    </source>
</evidence>
<dbReference type="EMBL" id="NIZW01000019">
    <property type="protein sequence ID" value="PHQ33123.1"/>
    <property type="molecule type" value="Genomic_DNA"/>
</dbReference>
<proteinExistence type="predicted"/>
<sequence>MNVPRLSFPIALIAAISMALTGCVAKVERQAKPMFKTKPLDACLLINVDLSQSFSHDFGERAFPLLMTIVTEFFEAQTGNDCKVVLGQTSATSADQTVLFEGTPRQLRQRFKDPEALSAFLMSKSDPNRSPIYEAMGNVIAYANRMPDAGQDTKVLTVTISDLIDSESDVEKRKAHGRVLVDELKTYQSAGHGLALYYVALSETDKWTEIMDHCGFERGQYVIANTLTDQPPMPRLD</sequence>
<feature type="chain" id="PRO_5013551664" description="VWFA domain-containing protein" evidence="1">
    <location>
        <begin position="22"/>
        <end position="237"/>
    </location>
</feature>
<organism evidence="2 3">
    <name type="scientific">Rhodopirellula bahusiensis</name>
    <dbReference type="NCBI Taxonomy" id="2014065"/>
    <lineage>
        <taxon>Bacteria</taxon>
        <taxon>Pseudomonadati</taxon>
        <taxon>Planctomycetota</taxon>
        <taxon>Planctomycetia</taxon>
        <taxon>Pirellulales</taxon>
        <taxon>Pirellulaceae</taxon>
        <taxon>Rhodopirellula</taxon>
    </lineage>
</organism>
<gene>
    <name evidence="2" type="ORF">CEE69_21930</name>
</gene>
<feature type="signal peptide" evidence="1">
    <location>
        <begin position="1"/>
        <end position="21"/>
    </location>
</feature>
<evidence type="ECO:0008006" key="4">
    <source>
        <dbReference type="Google" id="ProtNLM"/>
    </source>
</evidence>
<dbReference type="AlphaFoldDB" id="A0A2G1W271"/>